<protein>
    <submittedName>
        <fullName evidence="2">Uncharacterized protein</fullName>
    </submittedName>
</protein>
<dbReference type="EMBL" id="JXTC01000106">
    <property type="protein sequence ID" value="PON88456.1"/>
    <property type="molecule type" value="Genomic_DNA"/>
</dbReference>
<sequence>MLKNGSNYKKKIEELTKRVKEANKKVNKLSEEKSISDAKLKNAEKESESQTKEIHRLLKIIEDNKSAKEVAINEAIEHALHAFENSNEMREKIATR</sequence>
<comment type="caution">
    <text evidence="2">The sequence shown here is derived from an EMBL/GenBank/DDBJ whole genome shotgun (WGS) entry which is preliminary data.</text>
</comment>
<evidence type="ECO:0000313" key="3">
    <source>
        <dbReference type="Proteomes" id="UP000237000"/>
    </source>
</evidence>
<feature type="region of interest" description="Disordered" evidence="1">
    <location>
        <begin position="21"/>
        <end position="49"/>
    </location>
</feature>
<dbReference type="InParanoid" id="A0A2P5ESE3"/>
<dbReference type="AlphaFoldDB" id="A0A2P5ESE3"/>
<reference evidence="3" key="1">
    <citation type="submission" date="2016-06" db="EMBL/GenBank/DDBJ databases">
        <title>Parallel loss of symbiosis genes in relatives of nitrogen-fixing non-legume Parasponia.</title>
        <authorList>
            <person name="Van Velzen R."/>
            <person name="Holmer R."/>
            <person name="Bu F."/>
            <person name="Rutten L."/>
            <person name="Van Zeijl A."/>
            <person name="Liu W."/>
            <person name="Santuari L."/>
            <person name="Cao Q."/>
            <person name="Sharma T."/>
            <person name="Shen D."/>
            <person name="Roswanjaya Y."/>
            <person name="Wardhani T."/>
            <person name="Kalhor M.S."/>
            <person name="Jansen J."/>
            <person name="Van den Hoogen J."/>
            <person name="Gungor B."/>
            <person name="Hartog M."/>
            <person name="Hontelez J."/>
            <person name="Verver J."/>
            <person name="Yang W.-C."/>
            <person name="Schijlen E."/>
            <person name="Repin R."/>
            <person name="Schilthuizen M."/>
            <person name="Schranz E."/>
            <person name="Heidstra R."/>
            <person name="Miyata K."/>
            <person name="Fedorova E."/>
            <person name="Kohlen W."/>
            <person name="Bisseling T."/>
            <person name="Smit S."/>
            <person name="Geurts R."/>
        </authorList>
    </citation>
    <scope>NUCLEOTIDE SEQUENCE [LARGE SCALE GENOMIC DNA]</scope>
    <source>
        <strain evidence="3">cv. RG33-2</strain>
    </source>
</reference>
<organism evidence="2 3">
    <name type="scientific">Trema orientale</name>
    <name type="common">Charcoal tree</name>
    <name type="synonym">Celtis orientalis</name>
    <dbReference type="NCBI Taxonomy" id="63057"/>
    <lineage>
        <taxon>Eukaryota</taxon>
        <taxon>Viridiplantae</taxon>
        <taxon>Streptophyta</taxon>
        <taxon>Embryophyta</taxon>
        <taxon>Tracheophyta</taxon>
        <taxon>Spermatophyta</taxon>
        <taxon>Magnoliopsida</taxon>
        <taxon>eudicotyledons</taxon>
        <taxon>Gunneridae</taxon>
        <taxon>Pentapetalae</taxon>
        <taxon>rosids</taxon>
        <taxon>fabids</taxon>
        <taxon>Rosales</taxon>
        <taxon>Cannabaceae</taxon>
        <taxon>Trema</taxon>
    </lineage>
</organism>
<accession>A0A2P5ESE3</accession>
<evidence type="ECO:0000313" key="2">
    <source>
        <dbReference type="EMBL" id="PON88456.1"/>
    </source>
</evidence>
<evidence type="ECO:0000256" key="1">
    <source>
        <dbReference type="SAM" id="MobiDB-lite"/>
    </source>
</evidence>
<gene>
    <name evidence="2" type="ORF">TorRG33x02_158220</name>
</gene>
<dbReference type="Proteomes" id="UP000237000">
    <property type="component" value="Unassembled WGS sequence"/>
</dbReference>
<name>A0A2P5ESE3_TREOI</name>
<keyword evidence="3" id="KW-1185">Reference proteome</keyword>
<proteinExistence type="predicted"/>